<accession>A0A1I7UJW5</accession>
<name>A0A1I7UJW5_9PELO</name>
<feature type="domain" description="RRN7-type" evidence="2">
    <location>
        <begin position="5"/>
        <end position="33"/>
    </location>
</feature>
<evidence type="ECO:0000256" key="1">
    <source>
        <dbReference type="SAM" id="MobiDB-lite"/>
    </source>
</evidence>
<evidence type="ECO:0000313" key="4">
    <source>
        <dbReference type="WBParaSite" id="Csp11.Scaffold630.g16701.t1"/>
    </source>
</evidence>
<reference evidence="4" key="1">
    <citation type="submission" date="2016-11" db="UniProtKB">
        <authorList>
            <consortium name="WormBaseParasite"/>
        </authorList>
    </citation>
    <scope>IDENTIFICATION</scope>
</reference>
<protein>
    <submittedName>
        <fullName evidence="4">TATA box-binding protein-associated factor RNA polymerase I subunit B</fullName>
    </submittedName>
</protein>
<evidence type="ECO:0000259" key="2">
    <source>
        <dbReference type="Pfam" id="PF11781"/>
    </source>
</evidence>
<dbReference type="AlphaFoldDB" id="A0A1I7UJW5"/>
<sequence>MPPDENEKCNACGGYKFSINDGFKYCDRCGALLENFEELEAEEGGMQQTVGQGKVKVKQKEGEKKKDRVVPVHIPPSEVMAEALEKRSNFLKNQAVRKEELPVPMMRHRTTYSVWL</sequence>
<feature type="region of interest" description="Disordered" evidence="1">
    <location>
        <begin position="44"/>
        <end position="73"/>
    </location>
</feature>
<dbReference type="Pfam" id="PF11781">
    <property type="entry name" value="Zn_ribbon_RRN7"/>
    <property type="match status" value="1"/>
</dbReference>
<dbReference type="WBParaSite" id="Csp11.Scaffold630.g16701.t1">
    <property type="protein sequence ID" value="Csp11.Scaffold630.g16701.t1"/>
    <property type="gene ID" value="Csp11.Scaffold630.g16701"/>
</dbReference>
<dbReference type="eggNOG" id="ENOG502SDRV">
    <property type="taxonomic scope" value="Eukaryota"/>
</dbReference>
<organism evidence="3 4">
    <name type="scientific">Caenorhabditis tropicalis</name>
    <dbReference type="NCBI Taxonomy" id="1561998"/>
    <lineage>
        <taxon>Eukaryota</taxon>
        <taxon>Metazoa</taxon>
        <taxon>Ecdysozoa</taxon>
        <taxon>Nematoda</taxon>
        <taxon>Chromadorea</taxon>
        <taxon>Rhabditida</taxon>
        <taxon>Rhabditina</taxon>
        <taxon>Rhabditomorpha</taxon>
        <taxon>Rhabditoidea</taxon>
        <taxon>Rhabditidae</taxon>
        <taxon>Peloderinae</taxon>
        <taxon>Caenorhabditis</taxon>
    </lineage>
</organism>
<dbReference type="Proteomes" id="UP000095282">
    <property type="component" value="Unplaced"/>
</dbReference>
<feature type="compositionally biased region" description="Basic and acidic residues" evidence="1">
    <location>
        <begin position="58"/>
        <end position="70"/>
    </location>
</feature>
<keyword evidence="3" id="KW-1185">Reference proteome</keyword>
<dbReference type="InterPro" id="IPR021752">
    <property type="entry name" value="TF_Rrn7_Zf"/>
</dbReference>
<dbReference type="STRING" id="1561998.A0A1I7UJW5"/>
<proteinExistence type="predicted"/>
<evidence type="ECO:0000313" key="3">
    <source>
        <dbReference type="Proteomes" id="UP000095282"/>
    </source>
</evidence>